<dbReference type="Gene3D" id="3.10.180.10">
    <property type="entry name" value="2,3-Dihydroxybiphenyl 1,2-Dioxygenase, domain 1"/>
    <property type="match status" value="2"/>
</dbReference>
<gene>
    <name evidence="2" type="ORF">JJB09_06100</name>
</gene>
<keyword evidence="3" id="KW-1185">Reference proteome</keyword>
<dbReference type="Pfam" id="PF00903">
    <property type="entry name" value="Glyoxalase"/>
    <property type="match status" value="1"/>
</dbReference>
<dbReference type="SUPFAM" id="SSF54593">
    <property type="entry name" value="Glyoxalase/Bleomycin resistance protein/Dihydroxybiphenyl dioxygenase"/>
    <property type="match status" value="2"/>
</dbReference>
<accession>A0A936YJP1</accession>
<dbReference type="Proteomes" id="UP000633219">
    <property type="component" value="Unassembled WGS sequence"/>
</dbReference>
<dbReference type="AlphaFoldDB" id="A0A936YJP1"/>
<dbReference type="InterPro" id="IPR029068">
    <property type="entry name" value="Glyas_Bleomycin-R_OHBP_Dase"/>
</dbReference>
<dbReference type="PANTHER" id="PTHR43279:SF1">
    <property type="entry name" value="CATECHOL-2,3-DIOXYGENASE"/>
    <property type="match status" value="1"/>
</dbReference>
<name>A0A936YJP1_9HYPH</name>
<dbReference type="InterPro" id="IPR037523">
    <property type="entry name" value="VOC_core"/>
</dbReference>
<evidence type="ECO:0000313" key="2">
    <source>
        <dbReference type="EMBL" id="MBL0371594.1"/>
    </source>
</evidence>
<dbReference type="PROSITE" id="PS51819">
    <property type="entry name" value="VOC"/>
    <property type="match status" value="2"/>
</dbReference>
<protein>
    <submittedName>
        <fullName evidence="2">VOC family protein</fullName>
    </submittedName>
</protein>
<feature type="domain" description="VOC" evidence="1">
    <location>
        <begin position="207"/>
        <end position="321"/>
    </location>
</feature>
<dbReference type="InterPro" id="IPR004360">
    <property type="entry name" value="Glyas_Fos-R_dOase_dom"/>
</dbReference>
<dbReference type="PANTHER" id="PTHR43279">
    <property type="entry name" value="CATECHOL-2,3-DIOXYGENASE"/>
    <property type="match status" value="1"/>
</dbReference>
<dbReference type="PROSITE" id="PS51318">
    <property type="entry name" value="TAT"/>
    <property type="match status" value="1"/>
</dbReference>
<organism evidence="2 3">
    <name type="scientific">Rhizobium setariae</name>
    <dbReference type="NCBI Taxonomy" id="2801340"/>
    <lineage>
        <taxon>Bacteria</taxon>
        <taxon>Pseudomonadati</taxon>
        <taxon>Pseudomonadota</taxon>
        <taxon>Alphaproteobacteria</taxon>
        <taxon>Hyphomicrobiales</taxon>
        <taxon>Rhizobiaceae</taxon>
        <taxon>Rhizobium/Agrobacterium group</taxon>
        <taxon>Rhizobium</taxon>
    </lineage>
</organism>
<reference evidence="2" key="1">
    <citation type="submission" date="2021-01" db="EMBL/GenBank/DDBJ databases">
        <title>Rhizobium sp. strain KVB221 16S ribosomal RNA gene Genome sequencing and assembly.</title>
        <authorList>
            <person name="Kang M."/>
        </authorList>
    </citation>
    <scope>NUCLEOTIDE SEQUENCE</scope>
    <source>
        <strain evidence="2">KVB221</strain>
    </source>
</reference>
<dbReference type="InterPro" id="IPR006311">
    <property type="entry name" value="TAT_signal"/>
</dbReference>
<dbReference type="EMBL" id="JAEQNC010000003">
    <property type="protein sequence ID" value="MBL0371594.1"/>
    <property type="molecule type" value="Genomic_DNA"/>
</dbReference>
<evidence type="ECO:0000259" key="1">
    <source>
        <dbReference type="PROSITE" id="PS51819"/>
    </source>
</evidence>
<evidence type="ECO:0000313" key="3">
    <source>
        <dbReference type="Proteomes" id="UP000633219"/>
    </source>
</evidence>
<dbReference type="RefSeq" id="WP_201654682.1">
    <property type="nucleotide sequence ID" value="NZ_JAEQNC010000003.1"/>
</dbReference>
<sequence>MIFANDISRRAALHFITTGTLLMATGPFTSSAEAAASPSFAVTTPIHIHSAMLRVRDLATMTDFYNRYMGLDILSQSHLETVLGKDGATLLTLLAKSTDEPDDKRSAGLFHTAFLMPTRKDLGQWLIFAVRNKIPFTGFADHFVSEALYLDDPEGNGIEVYADRSPLGWKWTDNLVTMGTEQLDLDNLVEGLPMEDSLPYVAPSGFRIGHMHLRVGDVDKAEAFYIGTAGLERTQRLSNSATFLANGHYHHHIGANIWQSRGAGKRKETMAGLESVSFSTALPLMDGLRGRLKASGADFRELGDVVEALDPWGTKVRFVPV</sequence>
<proteinExistence type="predicted"/>
<feature type="domain" description="VOC" evidence="1">
    <location>
        <begin position="47"/>
        <end position="163"/>
    </location>
</feature>
<comment type="caution">
    <text evidence="2">The sequence shown here is derived from an EMBL/GenBank/DDBJ whole genome shotgun (WGS) entry which is preliminary data.</text>
</comment>